<proteinExistence type="predicted"/>
<gene>
    <name evidence="3" type="ORF">Ptr86124_011072</name>
    <name evidence="2" type="ORF">PtrM4_101500</name>
</gene>
<evidence type="ECO:0000313" key="5">
    <source>
        <dbReference type="Proteomes" id="UP000249757"/>
    </source>
</evidence>
<dbReference type="SUPFAM" id="SSF88723">
    <property type="entry name" value="PIN domain-like"/>
    <property type="match status" value="1"/>
</dbReference>
<evidence type="ECO:0000313" key="3">
    <source>
        <dbReference type="EMBL" id="KAI1510034.1"/>
    </source>
</evidence>
<evidence type="ECO:0000313" key="2">
    <source>
        <dbReference type="EMBL" id="KAF7570148.1"/>
    </source>
</evidence>
<dbReference type="SMART" id="SM00484">
    <property type="entry name" value="XPGI"/>
    <property type="match status" value="1"/>
</dbReference>
<dbReference type="Proteomes" id="UP000245464">
    <property type="component" value="Chromosome 5"/>
</dbReference>
<name>A0A2W1F205_9PLEO</name>
<dbReference type="EMBL" id="NRDI02000018">
    <property type="protein sequence ID" value="KAI1510034.1"/>
    <property type="molecule type" value="Genomic_DNA"/>
</dbReference>
<dbReference type="Pfam" id="PF00867">
    <property type="entry name" value="XPG_I"/>
    <property type="match status" value="1"/>
</dbReference>
<evidence type="ECO:0000313" key="4">
    <source>
        <dbReference type="Proteomes" id="UP000245464"/>
    </source>
</evidence>
<reference evidence="5" key="4">
    <citation type="journal article" date="2022" name="Microb. Genom.">
        <title>A global pangenome for the wheat fungal pathogen Pyrenophora tritici-repentis and prediction of effector protein structural homology.</title>
        <authorList>
            <person name="Moolhuijzen P.M."/>
            <person name="See P.T."/>
            <person name="Shi G."/>
            <person name="Powell H.R."/>
            <person name="Cockram J."/>
            <person name="Jorgensen L.N."/>
            <person name="Benslimane H."/>
            <person name="Strelkov S.E."/>
            <person name="Turner J."/>
            <person name="Liu Z."/>
            <person name="Moffat C.S."/>
        </authorList>
    </citation>
    <scope>NUCLEOTIDE SEQUENCE [LARGE SCALE GENOMIC DNA]</scope>
</reference>
<dbReference type="InterPro" id="IPR036279">
    <property type="entry name" value="5-3_exonuclease_C_sf"/>
</dbReference>
<dbReference type="InterPro" id="IPR006084">
    <property type="entry name" value="XPG/Rad2"/>
</dbReference>
<accession>A0A2W1F205</accession>
<dbReference type="SUPFAM" id="SSF47807">
    <property type="entry name" value="5' to 3' exonuclease, C-terminal subdomain"/>
    <property type="match status" value="1"/>
</dbReference>
<dbReference type="AlphaFoldDB" id="A0A2W1F205"/>
<feature type="domain" description="XPG-I" evidence="1">
    <location>
        <begin position="38"/>
        <end position="117"/>
    </location>
</feature>
<keyword evidence="5" id="KW-1185">Reference proteome</keyword>
<dbReference type="Gene3D" id="3.40.50.1010">
    <property type="entry name" value="5'-nuclease"/>
    <property type="match status" value="1"/>
</dbReference>
<dbReference type="EMBL" id="NQIK02000005">
    <property type="protein sequence ID" value="KAF7570148.1"/>
    <property type="molecule type" value="Genomic_DNA"/>
</dbReference>
<comment type="caution">
    <text evidence="2">The sequence shown here is derived from an EMBL/GenBank/DDBJ whole genome shotgun (WGS) entry which is preliminary data.</text>
</comment>
<dbReference type="GO" id="GO:0006281">
    <property type="term" value="P:DNA repair"/>
    <property type="evidence" value="ECO:0007669"/>
    <property type="project" value="UniProtKB-ARBA"/>
</dbReference>
<evidence type="ECO:0000259" key="1">
    <source>
        <dbReference type="SMART" id="SM00484"/>
    </source>
</evidence>
<reference evidence="3" key="3">
    <citation type="journal article" date="2022" name="bioRxiv">
        <title>A global pangenome for the wheat fungal pathogen Pyrenophora tritici-repentis and prediction of effector protein structural homology.</title>
        <authorList>
            <person name="Moolhuijzen P."/>
            <person name="See P.T."/>
            <person name="Shi G."/>
            <person name="Powell H.R."/>
            <person name="Cockram J."/>
            <person name="Jorgensen L.N."/>
            <person name="Benslimane H."/>
            <person name="Strelkov S.E."/>
            <person name="Turner J."/>
            <person name="Liu Z."/>
            <person name="Moffat C.S."/>
        </authorList>
    </citation>
    <scope>NUCLEOTIDE SEQUENCE</scope>
    <source>
        <strain evidence="3">86-124</strain>
    </source>
</reference>
<dbReference type="InterPro" id="IPR006086">
    <property type="entry name" value="XPG-I_dom"/>
</dbReference>
<dbReference type="InterPro" id="IPR029060">
    <property type="entry name" value="PIN-like_dom_sf"/>
</dbReference>
<dbReference type="Proteomes" id="UP000249757">
    <property type="component" value="Unassembled WGS sequence"/>
</dbReference>
<dbReference type="PANTHER" id="PTHR11081:SF62">
    <property type="entry name" value="XPG-I DOMAIN-CONTAINING PROTEIN"/>
    <property type="match status" value="1"/>
</dbReference>
<dbReference type="PANTHER" id="PTHR11081">
    <property type="entry name" value="FLAP ENDONUCLEASE FAMILY MEMBER"/>
    <property type="match status" value="1"/>
</dbReference>
<reference evidence="2" key="1">
    <citation type="journal article" date="2018" name="BMC Genomics">
        <title>Comparative genomics of the wheat fungal pathogen Pyrenophora tritici-repentis reveals chromosomal variations and genome plasticity.</title>
        <authorList>
            <person name="Moolhuijzen P."/>
            <person name="See P.T."/>
            <person name="Hane J.K."/>
            <person name="Shi G."/>
            <person name="Liu Z."/>
            <person name="Oliver R.P."/>
            <person name="Moffat C.S."/>
        </authorList>
    </citation>
    <scope>NUCLEOTIDE SEQUENCE [LARGE SCALE GENOMIC DNA]</scope>
    <source>
        <strain evidence="2">M4</strain>
    </source>
</reference>
<dbReference type="PRINTS" id="PR00853">
    <property type="entry name" value="XPGRADSUPER"/>
</dbReference>
<organism evidence="2 4">
    <name type="scientific">Pyrenophora tritici-repentis</name>
    <dbReference type="NCBI Taxonomy" id="45151"/>
    <lineage>
        <taxon>Eukaryota</taxon>
        <taxon>Fungi</taxon>
        <taxon>Dikarya</taxon>
        <taxon>Ascomycota</taxon>
        <taxon>Pezizomycotina</taxon>
        <taxon>Dothideomycetes</taxon>
        <taxon>Pleosporomycetidae</taxon>
        <taxon>Pleosporales</taxon>
        <taxon>Pleosporineae</taxon>
        <taxon>Pleosporaceae</taxon>
        <taxon>Pyrenophora</taxon>
    </lineage>
</organism>
<dbReference type="OrthoDB" id="2959108at2759"/>
<dbReference type="Gene3D" id="1.10.150.20">
    <property type="entry name" value="5' to 3' exonuclease, C-terminal subdomain"/>
    <property type="match status" value="1"/>
</dbReference>
<reference evidence="3" key="2">
    <citation type="submission" date="2021-05" db="EMBL/GenBank/DDBJ databases">
        <authorList>
            <person name="Moolhuijzen P.M."/>
            <person name="Moffat C.S."/>
        </authorList>
    </citation>
    <scope>NUCLEOTIDE SEQUENCE</scope>
    <source>
        <strain evidence="3">86-124</strain>
    </source>
</reference>
<sequence>MNIRPVFVFDGPEDKFKKSSKGRSMKAETCNIIKEALTGLGVPHIDAPGEAEADCCKLQTLGLVDAVWLQDSDCLMFGCTFWIRKLRTAREPGNNSRHIGDTKKDHTRVRVVRAENLKMKNGKFQLKKDGCVLFAMLVGADFDQEGLPRCGRDTAFELIQAGLGRSLCSSKSQQDCDVWRENVLRKVLERKSISIVVPGTWPKFDILQRYNDPKTHSEEYLREDALSKSYYN</sequence>
<protein>
    <submittedName>
        <fullName evidence="3">XPG I-region</fullName>
    </submittedName>
    <submittedName>
        <fullName evidence="2">XPG-I domain containing protein</fullName>
    </submittedName>
</protein>
<dbReference type="GO" id="GO:0017108">
    <property type="term" value="F:5'-flap endonuclease activity"/>
    <property type="evidence" value="ECO:0007669"/>
    <property type="project" value="TreeGrafter"/>
</dbReference>